<dbReference type="InterPro" id="IPR004682">
    <property type="entry name" value="TRAP_DctP"/>
</dbReference>
<keyword evidence="4 5" id="KW-0732">Signal</keyword>
<dbReference type="PIRSF" id="PIRSF006470">
    <property type="entry name" value="DctB"/>
    <property type="match status" value="1"/>
</dbReference>
<evidence type="ECO:0000256" key="4">
    <source>
        <dbReference type="ARBA" id="ARBA00022729"/>
    </source>
</evidence>
<dbReference type="EMBL" id="MWQY01000006">
    <property type="protein sequence ID" value="ORC36210.1"/>
    <property type="molecule type" value="Genomic_DNA"/>
</dbReference>
<evidence type="ECO:0008006" key="8">
    <source>
        <dbReference type="Google" id="ProtNLM"/>
    </source>
</evidence>
<keyword evidence="3" id="KW-0813">Transport</keyword>
<dbReference type="Pfam" id="PF03480">
    <property type="entry name" value="DctP"/>
    <property type="match status" value="1"/>
</dbReference>
<keyword evidence="7" id="KW-1185">Reference proteome</keyword>
<feature type="signal peptide" evidence="5">
    <location>
        <begin position="1"/>
        <end position="19"/>
    </location>
</feature>
<gene>
    <name evidence="6" type="ORF">B4O97_06360</name>
</gene>
<comment type="subcellular location">
    <subcellularLocation>
        <location evidence="1">Cell envelope</location>
    </subcellularLocation>
</comment>
<accession>A0A1Y1S0L9</accession>
<dbReference type="GO" id="GO:0030288">
    <property type="term" value="C:outer membrane-bounded periplasmic space"/>
    <property type="evidence" value="ECO:0007669"/>
    <property type="project" value="InterPro"/>
</dbReference>
<comment type="similarity">
    <text evidence="2">Belongs to the bacterial solute-binding protein 7 family.</text>
</comment>
<dbReference type="InterPro" id="IPR018389">
    <property type="entry name" value="DctP_fam"/>
</dbReference>
<dbReference type="AlphaFoldDB" id="A0A1Y1S0L9"/>
<evidence type="ECO:0000313" key="7">
    <source>
        <dbReference type="Proteomes" id="UP000192343"/>
    </source>
</evidence>
<dbReference type="GO" id="GO:0055085">
    <property type="term" value="P:transmembrane transport"/>
    <property type="evidence" value="ECO:0007669"/>
    <property type="project" value="InterPro"/>
</dbReference>
<organism evidence="6 7">
    <name type="scientific">Marispirochaeta aestuarii</name>
    <dbReference type="NCBI Taxonomy" id="1963862"/>
    <lineage>
        <taxon>Bacteria</taxon>
        <taxon>Pseudomonadati</taxon>
        <taxon>Spirochaetota</taxon>
        <taxon>Spirochaetia</taxon>
        <taxon>Spirochaetales</taxon>
        <taxon>Spirochaetaceae</taxon>
        <taxon>Marispirochaeta</taxon>
    </lineage>
</organism>
<dbReference type="PANTHER" id="PTHR33376">
    <property type="match status" value="1"/>
</dbReference>
<reference evidence="6 7" key="1">
    <citation type="submission" date="2017-03" db="EMBL/GenBank/DDBJ databases">
        <title>Draft Genome sequence of Marispirochaeta sp. strain JC444.</title>
        <authorList>
            <person name="Shivani Y."/>
            <person name="Subhash Y."/>
            <person name="Sasikala C."/>
            <person name="Ramana C."/>
        </authorList>
    </citation>
    <scope>NUCLEOTIDE SEQUENCE [LARGE SCALE GENOMIC DNA]</scope>
    <source>
        <strain evidence="6 7">JC444</strain>
    </source>
</reference>
<dbReference type="PANTHER" id="PTHR33376:SF4">
    <property type="entry name" value="SIALIC ACID-BINDING PERIPLASMIC PROTEIN SIAP"/>
    <property type="match status" value="1"/>
</dbReference>
<dbReference type="InterPro" id="IPR038404">
    <property type="entry name" value="TRAP_DctP_sf"/>
</dbReference>
<evidence type="ECO:0000313" key="6">
    <source>
        <dbReference type="EMBL" id="ORC36210.1"/>
    </source>
</evidence>
<evidence type="ECO:0000256" key="1">
    <source>
        <dbReference type="ARBA" id="ARBA00004196"/>
    </source>
</evidence>
<evidence type="ECO:0000256" key="3">
    <source>
        <dbReference type="ARBA" id="ARBA00022448"/>
    </source>
</evidence>
<dbReference type="Gene3D" id="3.40.190.170">
    <property type="entry name" value="Bacterial extracellular solute-binding protein, family 7"/>
    <property type="match status" value="1"/>
</dbReference>
<feature type="chain" id="PRO_5012169090" description="C4-dicarboxylate ABC transporter substrate-binding protein" evidence="5">
    <location>
        <begin position="20"/>
        <end position="330"/>
    </location>
</feature>
<comment type="caution">
    <text evidence="6">The sequence shown here is derived from an EMBL/GenBank/DDBJ whole genome shotgun (WGS) entry which is preliminary data.</text>
</comment>
<dbReference type="Proteomes" id="UP000192343">
    <property type="component" value="Unassembled WGS sequence"/>
</dbReference>
<protein>
    <recommendedName>
        <fullName evidence="8">C4-dicarboxylate ABC transporter substrate-binding protein</fullName>
    </recommendedName>
</protein>
<proteinExistence type="inferred from homology"/>
<dbReference type="NCBIfam" id="TIGR00787">
    <property type="entry name" value="dctP"/>
    <property type="match status" value="1"/>
</dbReference>
<dbReference type="NCBIfam" id="NF037995">
    <property type="entry name" value="TRAP_S1"/>
    <property type="match status" value="1"/>
</dbReference>
<evidence type="ECO:0000256" key="2">
    <source>
        <dbReference type="ARBA" id="ARBA00009023"/>
    </source>
</evidence>
<evidence type="ECO:0000256" key="5">
    <source>
        <dbReference type="SAM" id="SignalP"/>
    </source>
</evidence>
<name>A0A1Y1S0L9_9SPIO</name>
<dbReference type="STRING" id="1963862.B4O97_06360"/>
<sequence length="330" mass="36791">MIVLLALVLVFSFTVSSFANGGQEQGDKTEVVKFSTPVAPDHPNNVAALKFAEIVNAESGGRLKVEVFPANQLGNVKDVIELVMTGSVHMYMGGTSETSLFQPEFAVMDCPYLFRDYDHLMKAAESDVVQEISDKLEKNRGVKILTAQIYYGTRHLTTRDKAIYAPSDLEGMLVRAPDQPVYLEAVRAMGATPTPVAFSDLYMALKQGVVDGQENPIPTIYTYKYYEAQKYIMLTGHMRRVNVIGASSVWYNSLSEDLKKVVDKAIDEAVKLNNDLTIKQEADMLKDLKELGMEVIEPDVQAFFEAAKDVPAKFEKQWGKDTARRIAEIR</sequence>